<feature type="domain" description="VWFA" evidence="4">
    <location>
        <begin position="42"/>
        <end position="261"/>
    </location>
</feature>
<dbReference type="Pfam" id="PF00092">
    <property type="entry name" value="VWA"/>
    <property type="match status" value="1"/>
</dbReference>
<dbReference type="PROSITE" id="PS50234">
    <property type="entry name" value="VWFA"/>
    <property type="match status" value="1"/>
</dbReference>
<name>A0A4U3MAB4_9ACTN</name>
<gene>
    <name evidence="5" type="ORF">FDA94_26585</name>
</gene>
<dbReference type="Gene3D" id="3.40.50.410">
    <property type="entry name" value="von Willebrand factor, type A domain"/>
    <property type="match status" value="1"/>
</dbReference>
<dbReference type="InterPro" id="IPR036465">
    <property type="entry name" value="vWFA_dom_sf"/>
</dbReference>
<proteinExistence type="predicted"/>
<feature type="chain" id="PRO_5020317863" evidence="3">
    <location>
        <begin position="34"/>
        <end position="790"/>
    </location>
</feature>
<keyword evidence="2" id="KW-0812">Transmembrane</keyword>
<dbReference type="EMBL" id="SZQA01000029">
    <property type="protein sequence ID" value="TKK85239.1"/>
    <property type="molecule type" value="Genomic_DNA"/>
</dbReference>
<comment type="caution">
    <text evidence="5">The sequence shown here is derived from an EMBL/GenBank/DDBJ whole genome shotgun (WGS) entry which is preliminary data.</text>
</comment>
<evidence type="ECO:0000313" key="6">
    <source>
        <dbReference type="Proteomes" id="UP000308705"/>
    </source>
</evidence>
<evidence type="ECO:0000313" key="5">
    <source>
        <dbReference type="EMBL" id="TKK85239.1"/>
    </source>
</evidence>
<evidence type="ECO:0000256" key="1">
    <source>
        <dbReference type="SAM" id="MobiDB-lite"/>
    </source>
</evidence>
<feature type="compositionally biased region" description="Basic and acidic residues" evidence="1">
    <location>
        <begin position="757"/>
        <end position="768"/>
    </location>
</feature>
<feature type="transmembrane region" description="Helical" evidence="2">
    <location>
        <begin position="604"/>
        <end position="623"/>
    </location>
</feature>
<accession>A0A4U3MAB4</accession>
<feature type="compositionally biased region" description="Low complexity" evidence="1">
    <location>
        <begin position="772"/>
        <end position="783"/>
    </location>
</feature>
<feature type="region of interest" description="Disordered" evidence="1">
    <location>
        <begin position="740"/>
        <end position="790"/>
    </location>
</feature>
<dbReference type="SUPFAM" id="SSF53300">
    <property type="entry name" value="vWA-like"/>
    <property type="match status" value="1"/>
</dbReference>
<keyword evidence="2" id="KW-0472">Membrane</keyword>
<evidence type="ECO:0000256" key="2">
    <source>
        <dbReference type="SAM" id="Phobius"/>
    </source>
</evidence>
<keyword evidence="3" id="KW-0732">Signal</keyword>
<dbReference type="Proteomes" id="UP000308705">
    <property type="component" value="Unassembled WGS sequence"/>
</dbReference>
<organism evidence="5 6">
    <name type="scientific">Herbidospora galbida</name>
    <dbReference type="NCBI Taxonomy" id="2575442"/>
    <lineage>
        <taxon>Bacteria</taxon>
        <taxon>Bacillati</taxon>
        <taxon>Actinomycetota</taxon>
        <taxon>Actinomycetes</taxon>
        <taxon>Streptosporangiales</taxon>
        <taxon>Streptosporangiaceae</taxon>
        <taxon>Herbidospora</taxon>
    </lineage>
</organism>
<dbReference type="InterPro" id="IPR002035">
    <property type="entry name" value="VWF_A"/>
</dbReference>
<keyword evidence="6" id="KW-1185">Reference proteome</keyword>
<dbReference type="CDD" id="cd00198">
    <property type="entry name" value="vWFA"/>
    <property type="match status" value="1"/>
</dbReference>
<reference evidence="5 6" key="1">
    <citation type="submission" date="2019-04" db="EMBL/GenBank/DDBJ databases">
        <title>Herbidospora sp. NEAU-GS14.nov., a novel actinomycete isolated from soil.</title>
        <authorList>
            <person name="Han L."/>
        </authorList>
    </citation>
    <scope>NUCLEOTIDE SEQUENCE [LARGE SCALE GENOMIC DNA]</scope>
    <source>
        <strain evidence="5 6">NEAU-GS14</strain>
    </source>
</reference>
<sequence length="790" mass="84757">MKRRTRRRAPFTSIVVVTSLAFPLFGASPAAAAAEQETLPLDVVILVDESGSLREGDVIEERRAATTIARTAFNPRSRVTVLGFGSQNEVGQNAVDEVCRPTVVDSDANLQYLSTCVRELKRRTDAEGNDTDHVAALTDALSVLQSGSPDRAQKVIFLLTDGELDVPRSEAYGTGDESDPVTWARRNKAAGQQLEAQIGRLQDAGVQIWPLGFGPNVTQGNLDRFAAGGSRDSCDGRTQTQPVARIVRDPEDVGNALVTAYASATCSKSIPKPPVVVPGGETREITIDIPMIATDGTMVVNKGHSDVLVKFIDPEGKEVAGTGQADGSTFNRSGENTTTEVLRIVDPKSGPWKIQLRAPDSLAEQVVSATALWHGAVQAAIVAEPSNARTGQDVRLWLSLVTRDGAITDESALSTLDFSITASGAGLAGAQRVAVTDEGVAPDDKAHDGRYAGTFTAPQTAGQIDLVGEVVGDGIRAERVPVRLRVSPPETIIQGTVKFEHDGVVTQGQTVPGRLSMRNDTGTPRSVRLQVEGAAKATLTPGTTFDLPAGDFEQDFTVAFPADAPLGGTAVTVRLVAEDDPSMTFAEGLLTVTVERPPTTWERIRAYVFTALAVLALIAFALWQWRLAWKRRVAVKGLKVSLLLEGEPLGTELVAPSRWSDVFRFTVRDVGADHPLLAGYDAAQGDELYTAVRDGDGAVQLQVPGEERRLLPFGEESRPIPGGYRLSFRDTGKRRRSLFRRNPKAARPGVTPPYEEPGPRDPFDDTHEWAPSGHGSSHATTSTDYDDPWS</sequence>
<dbReference type="OrthoDB" id="163530at2"/>
<keyword evidence="2" id="KW-1133">Transmembrane helix</keyword>
<evidence type="ECO:0000259" key="4">
    <source>
        <dbReference type="PROSITE" id="PS50234"/>
    </source>
</evidence>
<protein>
    <submittedName>
        <fullName evidence="5">VWA domain-containing protein</fullName>
    </submittedName>
</protein>
<feature type="signal peptide" evidence="3">
    <location>
        <begin position="1"/>
        <end position="33"/>
    </location>
</feature>
<dbReference type="SMART" id="SM00327">
    <property type="entry name" value="VWA"/>
    <property type="match status" value="1"/>
</dbReference>
<dbReference type="AlphaFoldDB" id="A0A4U3MAB4"/>
<evidence type="ECO:0000256" key="3">
    <source>
        <dbReference type="SAM" id="SignalP"/>
    </source>
</evidence>